<dbReference type="Proteomes" id="UP000077134">
    <property type="component" value="Unassembled WGS sequence"/>
</dbReference>
<evidence type="ECO:0000256" key="2">
    <source>
        <dbReference type="ARBA" id="ARBA00022490"/>
    </source>
</evidence>
<dbReference type="GO" id="GO:0046872">
    <property type="term" value="F:metal ion binding"/>
    <property type="evidence" value="ECO:0007669"/>
    <property type="project" value="UniProtKB-KW"/>
</dbReference>
<dbReference type="PANTHER" id="PTHR36438">
    <property type="entry name" value="IRON-SULFUR CLUSTER REPAIR PROTEIN YTFE"/>
    <property type="match status" value="1"/>
</dbReference>
<dbReference type="GO" id="GO:0005737">
    <property type="term" value="C:cytoplasm"/>
    <property type="evidence" value="ECO:0007669"/>
    <property type="project" value="UniProtKB-SubCell"/>
</dbReference>
<evidence type="ECO:0000313" key="7">
    <source>
        <dbReference type="Proteomes" id="UP000077134"/>
    </source>
</evidence>
<keyword evidence="7" id="KW-1185">Reference proteome</keyword>
<dbReference type="PANTHER" id="PTHR36438:SF1">
    <property type="entry name" value="IRON-SULFUR CLUSTER REPAIR PROTEIN YTFE"/>
    <property type="match status" value="1"/>
</dbReference>
<dbReference type="InterPro" id="IPR012312">
    <property type="entry name" value="Hemerythrin-like"/>
</dbReference>
<evidence type="ECO:0000256" key="1">
    <source>
        <dbReference type="ARBA" id="ARBA00004496"/>
    </source>
</evidence>
<organism evidence="6 7">
    <name type="scientific">Paenibacillus crassostreae</name>
    <dbReference type="NCBI Taxonomy" id="1763538"/>
    <lineage>
        <taxon>Bacteria</taxon>
        <taxon>Bacillati</taxon>
        <taxon>Bacillota</taxon>
        <taxon>Bacilli</taxon>
        <taxon>Bacillales</taxon>
        <taxon>Paenibacillaceae</taxon>
        <taxon>Paenibacillus</taxon>
    </lineage>
</organism>
<dbReference type="EMBL" id="LSFN01000010">
    <property type="protein sequence ID" value="OAB75451.1"/>
    <property type="molecule type" value="Genomic_DNA"/>
</dbReference>
<dbReference type="KEGG" id="pcx:LPB68_06585"/>
<protein>
    <recommendedName>
        <fullName evidence="5">Hemerythrin-like domain-containing protein</fullName>
    </recommendedName>
</protein>
<keyword evidence="4" id="KW-0408">Iron</keyword>
<evidence type="ECO:0000313" key="6">
    <source>
        <dbReference type="EMBL" id="OAB75451.1"/>
    </source>
</evidence>
<accession>A0A167EEC2</accession>
<reference evidence="6 7" key="1">
    <citation type="submission" date="2016-02" db="EMBL/GenBank/DDBJ databases">
        <title>Paenibacillus sp. LPB0068, isolated from Crassostrea gigas.</title>
        <authorList>
            <person name="Shin S.-K."/>
            <person name="Yi H."/>
        </authorList>
    </citation>
    <scope>NUCLEOTIDE SEQUENCE [LARGE SCALE GENOMIC DNA]</scope>
    <source>
        <strain evidence="6 7">LPB0068</strain>
    </source>
</reference>
<comment type="subcellular location">
    <subcellularLocation>
        <location evidence="1">Cytoplasm</location>
    </subcellularLocation>
</comment>
<dbReference type="STRING" id="1763538.LPB68_06585"/>
<proteinExistence type="predicted"/>
<dbReference type="Pfam" id="PF01814">
    <property type="entry name" value="Hemerythrin"/>
    <property type="match status" value="1"/>
</dbReference>
<keyword evidence="3" id="KW-0479">Metal-binding</keyword>
<comment type="caution">
    <text evidence="6">The sequence shown here is derived from an EMBL/GenBank/DDBJ whole genome shotgun (WGS) entry which is preliminary data.</text>
</comment>
<sequence>MNNTNIISSTASPEQWYMEATFSELIDHIVKVHHGYLYTTLPEIAQNIFEIVQEHGTQHPELIKVRKLFTKVHKELLIHLPKEEMDMFPAIKKLEQEPTILKLQQSLRMIEALEDEHESSDDILKQIRAVTDDYSLPEGASTTFRLTYQKLQELESDMIQHIYLEDQVLFPRVMNTEI</sequence>
<name>A0A167EEC2_9BACL</name>
<dbReference type="OrthoDB" id="9797132at2"/>
<dbReference type="InterPro" id="IPR019903">
    <property type="entry name" value="RIC_family"/>
</dbReference>
<dbReference type="RefSeq" id="WP_068657244.1">
    <property type="nucleotide sequence ID" value="NZ_CP017770.1"/>
</dbReference>
<gene>
    <name evidence="6" type="ORF">PNBC_08810</name>
</gene>
<keyword evidence="2" id="KW-0963">Cytoplasm</keyword>
<dbReference type="Gene3D" id="1.20.120.520">
    <property type="entry name" value="nmb1532 protein domain like"/>
    <property type="match status" value="1"/>
</dbReference>
<evidence type="ECO:0000256" key="4">
    <source>
        <dbReference type="ARBA" id="ARBA00023004"/>
    </source>
</evidence>
<feature type="domain" description="Hemerythrin-like" evidence="5">
    <location>
        <begin position="27"/>
        <end position="172"/>
    </location>
</feature>
<evidence type="ECO:0000256" key="3">
    <source>
        <dbReference type="ARBA" id="ARBA00022723"/>
    </source>
</evidence>
<evidence type="ECO:0000259" key="5">
    <source>
        <dbReference type="Pfam" id="PF01814"/>
    </source>
</evidence>
<dbReference type="AlphaFoldDB" id="A0A167EEC2"/>